<organism evidence="1 2">
    <name type="scientific">Nonomuraea bangladeshensis</name>
    <dbReference type="NCBI Taxonomy" id="404385"/>
    <lineage>
        <taxon>Bacteria</taxon>
        <taxon>Bacillati</taxon>
        <taxon>Actinomycetota</taxon>
        <taxon>Actinomycetes</taxon>
        <taxon>Streptosporangiales</taxon>
        <taxon>Streptosporangiaceae</taxon>
        <taxon>Nonomuraea</taxon>
    </lineage>
</organism>
<evidence type="ECO:0000313" key="1">
    <source>
        <dbReference type="EMBL" id="MEV4284889.1"/>
    </source>
</evidence>
<proteinExistence type="predicted"/>
<evidence type="ECO:0000313" key="2">
    <source>
        <dbReference type="Proteomes" id="UP001552427"/>
    </source>
</evidence>
<gene>
    <name evidence="1" type="ORF">AB0K40_05245</name>
</gene>
<dbReference type="EMBL" id="JBFARM010000002">
    <property type="protein sequence ID" value="MEV4284889.1"/>
    <property type="molecule type" value="Genomic_DNA"/>
</dbReference>
<sequence length="41" mass="4505">MTAFAALGTLLLIALASTYLFSADAGRRSRALRLLKLLLRR</sequence>
<keyword evidence="2" id="KW-1185">Reference proteome</keyword>
<reference evidence="1 2" key="1">
    <citation type="submission" date="2024-06" db="EMBL/GenBank/DDBJ databases">
        <title>The Natural Products Discovery Center: Release of the First 8490 Sequenced Strains for Exploring Actinobacteria Biosynthetic Diversity.</title>
        <authorList>
            <person name="Kalkreuter E."/>
            <person name="Kautsar S.A."/>
            <person name="Yang D."/>
            <person name="Bader C.D."/>
            <person name="Teijaro C.N."/>
            <person name="Fluegel L."/>
            <person name="Davis C.M."/>
            <person name="Simpson J.R."/>
            <person name="Lauterbach L."/>
            <person name="Steele A.D."/>
            <person name="Gui C."/>
            <person name="Meng S."/>
            <person name="Li G."/>
            <person name="Viehrig K."/>
            <person name="Ye F."/>
            <person name="Su P."/>
            <person name="Kiefer A.F."/>
            <person name="Nichols A."/>
            <person name="Cepeda A.J."/>
            <person name="Yan W."/>
            <person name="Fan B."/>
            <person name="Jiang Y."/>
            <person name="Adhikari A."/>
            <person name="Zheng C.-J."/>
            <person name="Schuster L."/>
            <person name="Cowan T.M."/>
            <person name="Smanski M.J."/>
            <person name="Chevrette M.G."/>
            <person name="De Carvalho L.P.S."/>
            <person name="Shen B."/>
        </authorList>
    </citation>
    <scope>NUCLEOTIDE SEQUENCE [LARGE SCALE GENOMIC DNA]</scope>
    <source>
        <strain evidence="1 2">NPDC049574</strain>
    </source>
</reference>
<dbReference type="RefSeq" id="WP_364445314.1">
    <property type="nucleotide sequence ID" value="NZ_JBFARM010000002.1"/>
</dbReference>
<protein>
    <submittedName>
        <fullName evidence="1">Uncharacterized protein</fullName>
    </submittedName>
</protein>
<dbReference type="Proteomes" id="UP001552427">
    <property type="component" value="Unassembled WGS sequence"/>
</dbReference>
<name>A0ABV3GX98_9ACTN</name>
<comment type="caution">
    <text evidence="1">The sequence shown here is derived from an EMBL/GenBank/DDBJ whole genome shotgun (WGS) entry which is preliminary data.</text>
</comment>
<accession>A0ABV3GX98</accession>